<keyword evidence="1" id="KW-0472">Membrane</keyword>
<dbReference type="PANTHER" id="PTHR39555:SF1">
    <property type="entry name" value="TYPE IV PILUS INNER MEMBRANE COMPONENT PILO"/>
    <property type="match status" value="1"/>
</dbReference>
<dbReference type="eggNOG" id="COG3167">
    <property type="taxonomic scope" value="Bacteria"/>
</dbReference>
<accession>A0A198UQI2</accession>
<evidence type="ECO:0000313" key="3">
    <source>
        <dbReference type="Proteomes" id="UP000078228"/>
    </source>
</evidence>
<feature type="transmembrane region" description="Helical" evidence="1">
    <location>
        <begin position="29"/>
        <end position="52"/>
    </location>
</feature>
<dbReference type="GO" id="GO:0043107">
    <property type="term" value="P:type IV pilus-dependent motility"/>
    <property type="evidence" value="ECO:0007669"/>
    <property type="project" value="InterPro"/>
</dbReference>
<keyword evidence="3" id="KW-1185">Reference proteome</keyword>
<gene>
    <name evidence="2" type="ORF">AO384_0548</name>
</gene>
<dbReference type="AlphaFoldDB" id="A0A198UQI2"/>
<dbReference type="OrthoDB" id="9802133at2"/>
<keyword evidence="1" id="KW-0812">Transmembrane</keyword>
<dbReference type="Pfam" id="PF04350">
    <property type="entry name" value="PilO"/>
    <property type="match status" value="1"/>
</dbReference>
<dbReference type="EMBL" id="LXHC01000006">
    <property type="protein sequence ID" value="OAU97512.1"/>
    <property type="molecule type" value="Genomic_DNA"/>
</dbReference>
<dbReference type="Gene3D" id="3.30.70.60">
    <property type="match status" value="1"/>
</dbReference>
<evidence type="ECO:0000256" key="1">
    <source>
        <dbReference type="SAM" id="Phobius"/>
    </source>
</evidence>
<evidence type="ECO:0000313" key="2">
    <source>
        <dbReference type="EMBL" id="OAU97512.1"/>
    </source>
</evidence>
<organism evidence="2 3">
    <name type="scientific">Moraxella catarrhalis</name>
    <name type="common">Branhamella catarrhalis</name>
    <dbReference type="NCBI Taxonomy" id="480"/>
    <lineage>
        <taxon>Bacteria</taxon>
        <taxon>Pseudomonadati</taxon>
        <taxon>Pseudomonadota</taxon>
        <taxon>Gammaproteobacteria</taxon>
        <taxon>Moraxellales</taxon>
        <taxon>Moraxellaceae</taxon>
        <taxon>Moraxella</taxon>
    </lineage>
</organism>
<name>A0A198UQI2_MORCA</name>
<dbReference type="PANTHER" id="PTHR39555">
    <property type="entry name" value="FIMBRIAL ASSEMBLY PROTEIN PILO-LIKE PROTEIN-RELATED"/>
    <property type="match status" value="1"/>
</dbReference>
<dbReference type="InterPro" id="IPR007445">
    <property type="entry name" value="PilO"/>
</dbReference>
<keyword evidence="1" id="KW-1133">Transmembrane helix</keyword>
<dbReference type="RefSeq" id="WP_064610739.1">
    <property type="nucleotide sequence ID" value="NZ_LXHB01000049.1"/>
</dbReference>
<sequence length="212" mass="24048">MNNFVYRLQSFWHELNQVNRHTIAQSPKYIQLTVLGLIVMIIGIFGWLLVILPTIQKLSAAQSQESALIDEFATKYHKAQQFDHLSQQVIQKNTQLENQLNALPRTAPMSEIIEMINTKAQAVNVQVVSASVQAGSEQDYYTERPIAVSATGDYHALGRWLLELSDASYLLTVHDFDLKADLNHQLMMIVQMKTYQANKNPKPVAQQVPDVQ</sequence>
<reference evidence="2 3" key="1">
    <citation type="journal article" date="2016" name="Genome Biol. Evol.">
        <title>Comparative Genomic Analyses of the Moraxella catarrhalis Serosensitive and Seroresistant Lineages Demonstrate Their Independent Evolution.</title>
        <authorList>
            <person name="Earl J.P."/>
            <person name="de Vries S.P."/>
            <person name="Ahmed A."/>
            <person name="Powell E."/>
            <person name="Schultz M.P."/>
            <person name="Hermans P.W."/>
            <person name="Hill D.J."/>
            <person name="Zhou Z."/>
            <person name="Constantinidou C.I."/>
            <person name="Hu F.Z."/>
            <person name="Bootsma H.J."/>
            <person name="Ehrlich G.D."/>
        </authorList>
    </citation>
    <scope>NUCLEOTIDE SEQUENCE [LARGE SCALE GENOMIC DNA]</scope>
    <source>
        <strain evidence="2 3">Z7542</strain>
    </source>
</reference>
<dbReference type="PATRIC" id="fig|480.237.peg.1222"/>
<dbReference type="GO" id="GO:0043683">
    <property type="term" value="P:type IV pilus assembly"/>
    <property type="evidence" value="ECO:0007669"/>
    <property type="project" value="InterPro"/>
</dbReference>
<dbReference type="Proteomes" id="UP000078228">
    <property type="component" value="Unassembled WGS sequence"/>
</dbReference>
<protein>
    <submittedName>
        <fullName evidence="2">Type IV pilus biogenesis protein PilO</fullName>
    </submittedName>
</protein>
<comment type="caution">
    <text evidence="2">The sequence shown here is derived from an EMBL/GenBank/DDBJ whole genome shotgun (WGS) entry which is preliminary data.</text>
</comment>
<dbReference type="InterPro" id="IPR014717">
    <property type="entry name" value="Transl_elong_EF1B/ribsomal_bS6"/>
</dbReference>
<proteinExistence type="predicted"/>